<keyword evidence="13" id="KW-0472">Membrane</keyword>
<dbReference type="InterPro" id="IPR035965">
    <property type="entry name" value="PAS-like_dom_sf"/>
</dbReference>
<evidence type="ECO:0000256" key="4">
    <source>
        <dbReference type="ARBA" id="ARBA00022475"/>
    </source>
</evidence>
<dbReference type="Gene3D" id="3.30.450.350">
    <property type="entry name" value="CHASE domain"/>
    <property type="match status" value="1"/>
</dbReference>
<feature type="domain" description="Response regulatory" evidence="20">
    <location>
        <begin position="1272"/>
        <end position="1390"/>
    </location>
</feature>
<dbReference type="InterPro" id="IPR013656">
    <property type="entry name" value="PAS_4"/>
</dbReference>
<keyword evidence="4" id="KW-1003">Cell membrane</keyword>
<dbReference type="PROSITE" id="PS50894">
    <property type="entry name" value="HPT"/>
    <property type="match status" value="1"/>
</dbReference>
<dbReference type="SUPFAM" id="SSF47384">
    <property type="entry name" value="Homodimeric domain of signal transducing histidine kinase"/>
    <property type="match status" value="1"/>
</dbReference>
<name>A0A4R2LA36_9GAMM</name>
<dbReference type="InterPro" id="IPR001789">
    <property type="entry name" value="Sig_transdc_resp-reg_receiver"/>
</dbReference>
<dbReference type="EMBL" id="SLWY01000001">
    <property type="protein sequence ID" value="TCO83688.1"/>
    <property type="molecule type" value="Genomic_DNA"/>
</dbReference>
<accession>A0A4R2LA36</accession>
<feature type="domain" description="PAC" evidence="22">
    <location>
        <begin position="570"/>
        <end position="621"/>
    </location>
</feature>
<dbReference type="PROSITE" id="PS50113">
    <property type="entry name" value="PAC"/>
    <property type="match status" value="2"/>
</dbReference>
<evidence type="ECO:0000256" key="11">
    <source>
        <dbReference type="ARBA" id="ARBA00022989"/>
    </source>
</evidence>
<evidence type="ECO:0000313" key="26">
    <source>
        <dbReference type="Proteomes" id="UP000295765"/>
    </source>
</evidence>
<evidence type="ECO:0000256" key="2">
    <source>
        <dbReference type="ARBA" id="ARBA00004651"/>
    </source>
</evidence>
<evidence type="ECO:0000259" key="19">
    <source>
        <dbReference type="PROSITE" id="PS50109"/>
    </source>
</evidence>
<gene>
    <name evidence="25" type="ORF">EV699_10172</name>
</gene>
<dbReference type="SMART" id="SM01079">
    <property type="entry name" value="CHASE"/>
    <property type="match status" value="1"/>
</dbReference>
<evidence type="ECO:0000256" key="17">
    <source>
        <dbReference type="PROSITE-ProRule" id="PRU00169"/>
    </source>
</evidence>
<keyword evidence="18" id="KW-0175">Coiled coil</keyword>
<dbReference type="SUPFAM" id="SSF52172">
    <property type="entry name" value="CheY-like"/>
    <property type="match status" value="2"/>
</dbReference>
<dbReference type="InterPro" id="IPR000700">
    <property type="entry name" value="PAS-assoc_C"/>
</dbReference>
<evidence type="ECO:0000256" key="15">
    <source>
        <dbReference type="ARBA" id="ARBA00068150"/>
    </source>
</evidence>
<evidence type="ECO:0000256" key="5">
    <source>
        <dbReference type="ARBA" id="ARBA00022553"/>
    </source>
</evidence>
<dbReference type="InterPro" id="IPR011006">
    <property type="entry name" value="CheY-like_superfamily"/>
</dbReference>
<dbReference type="CDD" id="cd00082">
    <property type="entry name" value="HisKA"/>
    <property type="match status" value="1"/>
</dbReference>
<sequence length="1611" mass="173276">MTLFRTFDLRARDWGVVCAAAALGLLLTAAGYRLARLNADATFERALIAIGRELNDALEAQLVRATELARATSWFVQASQPVSAEAFRTFTAPALRAPGGVRQLEWLPLVRDDQRDAFEAAARAAEAPGFGIVEPDDEPDTVRPAERHPVYFPLRYVEPPTDAPLGLDVAVMPAQRRAIDAAARTGQPVASAVFRYLSHAVAPMQSEIDRLAFVVFAPVYRGGPVNLGDRAALAGGVTAFVTLRELLLPIGERAARAGVAIEISDPGDGDVGWRFQSPPQSYPQAAGRAPSVAGYDRLRGVLTLPVAVPGRTWQLRAQPTAALQARYEDPLPSFVLLSGTLTSLLVAGLVAQSLRGQRRLRLERERLRHMTDRLPVGVFQLNVADGQSPQVRFINRSAAPLLGLPEEVLIHHHERLTENIVVEDRERLRTTFAAAAARRGACTLELRVQVGDERRWLLLSALPEADAGAGAGVVFNGYIEDVTERRAATASLNALLAEQAALFDNVQVGIAFLVDGRVVRCNRRLAEILGHADPAVLLGVDATFVHLDAPNAAALAGELSHTLDSGADLLDTEVRLQRLDGTPFWAHLVGKGLSLPGGLHGRLWMIDDIDARKRAEAELAELLAFQRGLIDTIPIPLFFKGADGRFLGCNRAYERAFGTRREFLTGRTVLDLDYLPEADRRAYHAEDLALIAHAGTAERQFAITFADGSAHEVLYSVSGFHYDDGRPGGLIGTLVDVSPLHAAQRALQAAMEEQTAIFESAGLGIVLLHDREIRRCNTQFEQMLGYPPGALIGCPTRCLYPDEASFRALGEAAYGQMRLGETFRSEWQLQRRDGSSLWCRLAGRALDPAAPAHASVWVIEDCSAERAAAEALREARDRAEEATRAKSAFLANMSHEIRTPMNAVIGMAYLALRTELTPQQRDYVGKIHNAGTALLGVINDILDFSKIEAGRLDLEQVPFELEEVMSNLSTLVGHRVLEKDLELLFDVPAGLPSTLVGDPLRLGQVLVNLVGNAVKFTEHGEIEVRCSLRECIGERICLQFCVRDTGIGMNAEQIGRLFRAFEQADGSTTRRYGGTGLGLAIARRLVELMGGTLEASSTPGTGSTFRFSAWFGLARETPRRVGVLPLGLEGRRVLVVDDNATARSILVEQMAQMPFRIDQAESGAAALRAVAQHDYDLLLMDWRMPGLSGVDTARAIRAEAEHAHRPAIVMMTAFARDEVRHAAAGLELDGFLTKPISASQLFDTVVGLFGDAGHALESTSAAPAGVSLHGLHLLLVEDNDINRQIATELLESAGAQVTAATDGRTAVQAVRDGSERFDLVLMDLQMPLLDGYGATREIRADGRFAVLPIIAMTAHAMVEERERCLAAGMNDHVAKPIDPDHLYRTVARWCGRATEPAAAPAPAPAPAAADAPSGVLDTAAGLRRVGHNPALYRRLLQQFLNEHAAAADSVAAALAAGEHARAERCAHSLRGVAGNIGAAALAEAAAALERALHDGAATAPALAEVARLGDELRTALVAYLDATAADAPDAAPAAEVDPAELRAFVARLAARLADSDSEALDLVAAAPGGLRALFPTEDHAAFENAVQGFDFDAALALLRSAARERFPDLEV</sequence>
<evidence type="ECO:0000256" key="16">
    <source>
        <dbReference type="PROSITE-ProRule" id="PRU00110"/>
    </source>
</evidence>
<dbReference type="InterPro" id="IPR036641">
    <property type="entry name" value="HPT_dom_sf"/>
</dbReference>
<comment type="catalytic activity">
    <reaction evidence="1">
        <text>ATP + protein L-histidine = ADP + protein N-phospho-L-histidine.</text>
        <dbReference type="EC" id="2.7.13.3"/>
    </reaction>
</comment>
<dbReference type="Pfam" id="PF08448">
    <property type="entry name" value="PAS_4"/>
    <property type="match status" value="1"/>
</dbReference>
<dbReference type="InterPro" id="IPR005467">
    <property type="entry name" value="His_kinase_dom"/>
</dbReference>
<feature type="domain" description="Histidine kinase" evidence="19">
    <location>
        <begin position="892"/>
        <end position="1113"/>
    </location>
</feature>
<evidence type="ECO:0000256" key="9">
    <source>
        <dbReference type="ARBA" id="ARBA00022777"/>
    </source>
</evidence>
<dbReference type="FunFam" id="3.30.565.10:FF:000010">
    <property type="entry name" value="Sensor histidine kinase RcsC"/>
    <property type="match status" value="1"/>
</dbReference>
<dbReference type="InterPro" id="IPR042240">
    <property type="entry name" value="CHASE_sf"/>
</dbReference>
<evidence type="ECO:0000259" key="21">
    <source>
        <dbReference type="PROSITE" id="PS50112"/>
    </source>
</evidence>
<dbReference type="InterPro" id="IPR000014">
    <property type="entry name" value="PAS"/>
</dbReference>
<dbReference type="FunFam" id="1.10.287.130:FF:000002">
    <property type="entry name" value="Two-component osmosensing histidine kinase"/>
    <property type="match status" value="1"/>
</dbReference>
<feature type="coiled-coil region" evidence="18">
    <location>
        <begin position="862"/>
        <end position="892"/>
    </location>
</feature>
<comment type="subunit">
    <text evidence="14">At low DSF concentrations, interacts with RpfF.</text>
</comment>
<dbReference type="SUPFAM" id="SSF55874">
    <property type="entry name" value="ATPase domain of HSP90 chaperone/DNA topoisomerase II/histidine kinase"/>
    <property type="match status" value="1"/>
</dbReference>
<evidence type="ECO:0000256" key="6">
    <source>
        <dbReference type="ARBA" id="ARBA00022679"/>
    </source>
</evidence>
<dbReference type="Pfam" id="PF00512">
    <property type="entry name" value="HisKA"/>
    <property type="match status" value="1"/>
</dbReference>
<dbReference type="Gene3D" id="1.20.120.160">
    <property type="entry name" value="HPT domain"/>
    <property type="match status" value="1"/>
</dbReference>
<proteinExistence type="predicted"/>
<evidence type="ECO:0000256" key="10">
    <source>
        <dbReference type="ARBA" id="ARBA00022840"/>
    </source>
</evidence>
<comment type="subcellular location">
    <subcellularLocation>
        <location evidence="2">Cell membrane</location>
        <topology evidence="2">Multi-pass membrane protein</topology>
    </subcellularLocation>
</comment>
<dbReference type="Pfam" id="PF13188">
    <property type="entry name" value="PAS_8"/>
    <property type="match status" value="3"/>
</dbReference>
<dbReference type="PRINTS" id="PR00344">
    <property type="entry name" value="BCTRLSENSOR"/>
</dbReference>
<dbReference type="Gene3D" id="3.40.50.2300">
    <property type="match status" value="2"/>
</dbReference>
<evidence type="ECO:0000256" key="14">
    <source>
        <dbReference type="ARBA" id="ARBA00064003"/>
    </source>
</evidence>
<evidence type="ECO:0000313" key="25">
    <source>
        <dbReference type="EMBL" id="TCO83688.1"/>
    </source>
</evidence>
<feature type="modified residue" description="4-aspartylphosphate" evidence="17">
    <location>
        <position position="1181"/>
    </location>
</feature>
<feature type="modified residue" description="Phosphohistidine" evidence="16">
    <location>
        <position position="1467"/>
    </location>
</feature>
<dbReference type="Pfam" id="PF02518">
    <property type="entry name" value="HATPase_c"/>
    <property type="match status" value="1"/>
</dbReference>
<evidence type="ECO:0000256" key="8">
    <source>
        <dbReference type="ARBA" id="ARBA00022741"/>
    </source>
</evidence>
<evidence type="ECO:0000259" key="24">
    <source>
        <dbReference type="PROSITE" id="PS50894"/>
    </source>
</evidence>
<dbReference type="InterPro" id="IPR004358">
    <property type="entry name" value="Sig_transdc_His_kin-like_C"/>
</dbReference>
<keyword evidence="11" id="KW-1133">Transmembrane helix</keyword>
<dbReference type="SMART" id="SM00448">
    <property type="entry name" value="REC"/>
    <property type="match status" value="2"/>
</dbReference>
<evidence type="ECO:0000256" key="3">
    <source>
        <dbReference type="ARBA" id="ARBA00012438"/>
    </source>
</evidence>
<dbReference type="InterPro" id="IPR036890">
    <property type="entry name" value="HATPase_C_sf"/>
</dbReference>
<dbReference type="PROSITE" id="PS50112">
    <property type="entry name" value="PAS"/>
    <property type="match status" value="1"/>
</dbReference>
<dbReference type="Gene3D" id="3.30.450.20">
    <property type="entry name" value="PAS domain"/>
    <property type="match status" value="4"/>
</dbReference>
<feature type="domain" description="Response regulatory" evidence="20">
    <location>
        <begin position="1132"/>
        <end position="1249"/>
    </location>
</feature>
<dbReference type="SMART" id="SM00091">
    <property type="entry name" value="PAS"/>
    <property type="match status" value="4"/>
</dbReference>
<dbReference type="PANTHER" id="PTHR45339:SF1">
    <property type="entry name" value="HYBRID SIGNAL TRANSDUCTION HISTIDINE KINASE J"/>
    <property type="match status" value="1"/>
</dbReference>
<keyword evidence="12" id="KW-0902">Two-component regulatory system</keyword>
<keyword evidence="7" id="KW-0812">Transmembrane</keyword>
<dbReference type="PANTHER" id="PTHR45339">
    <property type="entry name" value="HYBRID SIGNAL TRANSDUCTION HISTIDINE KINASE J"/>
    <property type="match status" value="1"/>
</dbReference>
<dbReference type="PROSITE" id="PS50839">
    <property type="entry name" value="CHASE"/>
    <property type="match status" value="1"/>
</dbReference>
<feature type="domain" description="PAS" evidence="21">
    <location>
        <begin position="363"/>
        <end position="439"/>
    </location>
</feature>
<dbReference type="InterPro" id="IPR003594">
    <property type="entry name" value="HATPase_dom"/>
</dbReference>
<dbReference type="InterPro" id="IPR003661">
    <property type="entry name" value="HisK_dim/P_dom"/>
</dbReference>
<dbReference type="NCBIfam" id="TIGR00229">
    <property type="entry name" value="sensory_box"/>
    <property type="match status" value="3"/>
</dbReference>
<dbReference type="SMART" id="SM00388">
    <property type="entry name" value="HisKA"/>
    <property type="match status" value="1"/>
</dbReference>
<dbReference type="SUPFAM" id="SSF55785">
    <property type="entry name" value="PYP-like sensor domain (PAS domain)"/>
    <property type="match status" value="4"/>
</dbReference>
<dbReference type="PROSITE" id="PS50109">
    <property type="entry name" value="HIS_KIN"/>
    <property type="match status" value="1"/>
</dbReference>
<dbReference type="SMART" id="SM00086">
    <property type="entry name" value="PAC"/>
    <property type="match status" value="4"/>
</dbReference>
<evidence type="ECO:0000256" key="13">
    <source>
        <dbReference type="ARBA" id="ARBA00023136"/>
    </source>
</evidence>
<dbReference type="RefSeq" id="WP_165903969.1">
    <property type="nucleotide sequence ID" value="NZ_SLWY01000001.1"/>
</dbReference>
<keyword evidence="6" id="KW-0808">Transferase</keyword>
<dbReference type="SUPFAM" id="SSF47226">
    <property type="entry name" value="Histidine-containing phosphotransfer domain, HPT domain"/>
    <property type="match status" value="1"/>
</dbReference>
<dbReference type="Gene3D" id="1.10.287.130">
    <property type="match status" value="1"/>
</dbReference>
<dbReference type="Gene3D" id="3.30.565.10">
    <property type="entry name" value="Histidine kinase-like ATPase, C-terminal domain"/>
    <property type="match status" value="1"/>
</dbReference>
<dbReference type="CDD" id="cd17546">
    <property type="entry name" value="REC_hyHK_CKI1_RcsC-like"/>
    <property type="match status" value="2"/>
</dbReference>
<dbReference type="GO" id="GO:0005886">
    <property type="term" value="C:plasma membrane"/>
    <property type="evidence" value="ECO:0007669"/>
    <property type="project" value="UniProtKB-SubCell"/>
</dbReference>
<evidence type="ECO:0000256" key="7">
    <source>
        <dbReference type="ARBA" id="ARBA00022692"/>
    </source>
</evidence>
<keyword evidence="8" id="KW-0547">Nucleotide-binding</keyword>
<protein>
    <recommendedName>
        <fullName evidence="15">Sensory/regulatory protein RpfC</fullName>
        <ecNumber evidence="3">2.7.13.3</ecNumber>
    </recommendedName>
</protein>
<dbReference type="PROSITE" id="PS50110">
    <property type="entry name" value="RESPONSE_REGULATORY"/>
    <property type="match status" value="2"/>
</dbReference>
<dbReference type="InterPro" id="IPR008207">
    <property type="entry name" value="Sig_transdc_His_kin_Hpt_dom"/>
</dbReference>
<keyword evidence="26" id="KW-1185">Reference proteome</keyword>
<keyword evidence="10" id="KW-0067">ATP-binding</keyword>
<dbReference type="GO" id="GO:0005524">
    <property type="term" value="F:ATP binding"/>
    <property type="evidence" value="ECO:0007669"/>
    <property type="project" value="UniProtKB-KW"/>
</dbReference>
<dbReference type="GO" id="GO:0000155">
    <property type="term" value="F:phosphorelay sensor kinase activity"/>
    <property type="evidence" value="ECO:0007669"/>
    <property type="project" value="InterPro"/>
</dbReference>
<keyword evidence="5 17" id="KW-0597">Phosphoprotein</keyword>
<feature type="domain" description="HPt" evidence="24">
    <location>
        <begin position="1428"/>
        <end position="1523"/>
    </location>
</feature>
<evidence type="ECO:0000259" key="22">
    <source>
        <dbReference type="PROSITE" id="PS50113"/>
    </source>
</evidence>
<keyword evidence="9" id="KW-0418">Kinase</keyword>
<dbReference type="Pfam" id="PF00072">
    <property type="entry name" value="Response_reg"/>
    <property type="match status" value="2"/>
</dbReference>
<dbReference type="InterPro" id="IPR001610">
    <property type="entry name" value="PAC"/>
</dbReference>
<organism evidence="25 26">
    <name type="scientific">Plasticicumulans lactativorans</name>
    <dbReference type="NCBI Taxonomy" id="1133106"/>
    <lineage>
        <taxon>Bacteria</taxon>
        <taxon>Pseudomonadati</taxon>
        <taxon>Pseudomonadota</taxon>
        <taxon>Gammaproteobacteria</taxon>
        <taxon>Candidatus Competibacteraceae</taxon>
        <taxon>Plasticicumulans</taxon>
    </lineage>
</organism>
<dbReference type="CDD" id="cd00130">
    <property type="entry name" value="PAS"/>
    <property type="match status" value="3"/>
</dbReference>
<feature type="modified residue" description="4-aspartylphosphate" evidence="17">
    <location>
        <position position="1323"/>
    </location>
</feature>
<dbReference type="InterPro" id="IPR006189">
    <property type="entry name" value="CHASE_dom"/>
</dbReference>
<dbReference type="EC" id="2.7.13.3" evidence="3"/>
<dbReference type="SMART" id="SM00387">
    <property type="entry name" value="HATPase_c"/>
    <property type="match status" value="1"/>
</dbReference>
<dbReference type="Pfam" id="PF01627">
    <property type="entry name" value="Hpt"/>
    <property type="match status" value="1"/>
</dbReference>
<evidence type="ECO:0000259" key="20">
    <source>
        <dbReference type="PROSITE" id="PS50110"/>
    </source>
</evidence>
<evidence type="ECO:0000259" key="23">
    <source>
        <dbReference type="PROSITE" id="PS50839"/>
    </source>
</evidence>
<dbReference type="Pfam" id="PF03924">
    <property type="entry name" value="CHASE"/>
    <property type="match status" value="1"/>
</dbReference>
<dbReference type="CDD" id="cd16922">
    <property type="entry name" value="HATPase_EvgS-ArcB-TorS-like"/>
    <property type="match status" value="1"/>
</dbReference>
<evidence type="ECO:0000256" key="18">
    <source>
        <dbReference type="SAM" id="Coils"/>
    </source>
</evidence>
<dbReference type="Proteomes" id="UP000295765">
    <property type="component" value="Unassembled WGS sequence"/>
</dbReference>
<feature type="domain" description="PAC" evidence="22">
    <location>
        <begin position="697"/>
        <end position="749"/>
    </location>
</feature>
<evidence type="ECO:0000256" key="1">
    <source>
        <dbReference type="ARBA" id="ARBA00000085"/>
    </source>
</evidence>
<comment type="caution">
    <text evidence="25">The sequence shown here is derived from an EMBL/GenBank/DDBJ whole genome shotgun (WGS) entry which is preliminary data.</text>
</comment>
<dbReference type="InterPro" id="IPR036097">
    <property type="entry name" value="HisK_dim/P_sf"/>
</dbReference>
<reference evidence="25 26" key="1">
    <citation type="submission" date="2019-03" db="EMBL/GenBank/DDBJ databases">
        <title>Genomic Encyclopedia of Type Strains, Phase IV (KMG-IV): sequencing the most valuable type-strain genomes for metagenomic binning, comparative biology and taxonomic classification.</title>
        <authorList>
            <person name="Goeker M."/>
        </authorList>
    </citation>
    <scope>NUCLEOTIDE SEQUENCE [LARGE SCALE GENOMIC DNA]</scope>
    <source>
        <strain evidence="25 26">DSM 25287</strain>
    </source>
</reference>
<evidence type="ECO:0000256" key="12">
    <source>
        <dbReference type="ARBA" id="ARBA00023012"/>
    </source>
</evidence>
<feature type="domain" description="CHASE" evidence="23">
    <location>
        <begin position="78"/>
        <end position="221"/>
    </location>
</feature>